<evidence type="ECO:0000313" key="4">
    <source>
        <dbReference type="Proteomes" id="UP000321464"/>
    </source>
</evidence>
<feature type="region of interest" description="Disordered" evidence="1">
    <location>
        <begin position="32"/>
        <end position="75"/>
    </location>
</feature>
<name>A0A512AHF6_9SPHN</name>
<dbReference type="EMBL" id="BJYR01000007">
    <property type="protein sequence ID" value="GEN99121.1"/>
    <property type="molecule type" value="Genomic_DNA"/>
</dbReference>
<evidence type="ECO:0008006" key="5">
    <source>
        <dbReference type="Google" id="ProtNLM"/>
    </source>
</evidence>
<protein>
    <recommendedName>
        <fullName evidence="5">Lipoprotein</fullName>
    </recommendedName>
</protein>
<feature type="compositionally biased region" description="Pro residues" evidence="1">
    <location>
        <begin position="34"/>
        <end position="60"/>
    </location>
</feature>
<reference evidence="3 4" key="1">
    <citation type="submission" date="2019-07" db="EMBL/GenBank/DDBJ databases">
        <title>Whole genome shotgun sequence of Novosphingobium sediminis NBRC 106119.</title>
        <authorList>
            <person name="Hosoyama A."/>
            <person name="Uohara A."/>
            <person name="Ohji S."/>
            <person name="Ichikawa N."/>
        </authorList>
    </citation>
    <scope>NUCLEOTIDE SEQUENCE [LARGE SCALE GENOMIC DNA]</scope>
    <source>
        <strain evidence="3 4">NBRC 106119</strain>
    </source>
</reference>
<comment type="caution">
    <text evidence="3">The sequence shown here is derived from an EMBL/GenBank/DDBJ whole genome shotgun (WGS) entry which is preliminary data.</text>
</comment>
<feature type="signal peptide" evidence="2">
    <location>
        <begin position="1"/>
        <end position="35"/>
    </location>
</feature>
<keyword evidence="2" id="KW-0732">Signal</keyword>
<evidence type="ECO:0000256" key="2">
    <source>
        <dbReference type="SAM" id="SignalP"/>
    </source>
</evidence>
<keyword evidence="4" id="KW-1185">Reference proteome</keyword>
<dbReference type="PROSITE" id="PS51257">
    <property type="entry name" value="PROKAR_LIPOPROTEIN"/>
    <property type="match status" value="1"/>
</dbReference>
<dbReference type="AlphaFoldDB" id="A0A512AHF6"/>
<dbReference type="Proteomes" id="UP000321464">
    <property type="component" value="Unassembled WGS sequence"/>
</dbReference>
<organism evidence="3 4">
    <name type="scientific">Novosphingobium sediminis</name>
    <dbReference type="NCBI Taxonomy" id="707214"/>
    <lineage>
        <taxon>Bacteria</taxon>
        <taxon>Pseudomonadati</taxon>
        <taxon>Pseudomonadota</taxon>
        <taxon>Alphaproteobacteria</taxon>
        <taxon>Sphingomonadales</taxon>
        <taxon>Sphingomonadaceae</taxon>
        <taxon>Novosphingobium</taxon>
    </lineage>
</organism>
<accession>A0A512AHF6</accession>
<feature type="chain" id="PRO_5021964755" description="Lipoprotein" evidence="2">
    <location>
        <begin position="36"/>
        <end position="263"/>
    </location>
</feature>
<evidence type="ECO:0000256" key="1">
    <source>
        <dbReference type="SAM" id="MobiDB-lite"/>
    </source>
</evidence>
<dbReference type="RefSeq" id="WP_176590045.1">
    <property type="nucleotide sequence ID" value="NZ_BJYR01000007.1"/>
</dbReference>
<gene>
    <name evidence="3" type="ORF">NSE01_09540</name>
</gene>
<proteinExistence type="predicted"/>
<sequence>MPRTSRPVAPAFHRIARFLPAAVLAAALASCAAPAPPPPPPPPPPPAKPYIPPPPKPKPPAGASENLTIPPLDGSGLRQSVNRNISSTQMLWNLRSALNVAALNCSDPKHAEILPRYKAFLKNYTATLAAANRKVDAEFKARYGAKFTAPREAYMTSVYNHFALPPAMNEFCNAALAVTSDLDAVTPPAPKAAPPKKGAKAAPVRTPTLKPAELEAFAVRSLPNIEVVYDDFYRRYEKYRLDLAEWNARYGPPPAPAANSGTP</sequence>
<evidence type="ECO:0000313" key="3">
    <source>
        <dbReference type="EMBL" id="GEN99121.1"/>
    </source>
</evidence>